<evidence type="ECO:0000256" key="5">
    <source>
        <dbReference type="SAM" id="Phobius"/>
    </source>
</evidence>
<dbReference type="Pfam" id="PF03151">
    <property type="entry name" value="TPT"/>
    <property type="match status" value="1"/>
</dbReference>
<evidence type="ECO:0000313" key="7">
    <source>
        <dbReference type="EMBL" id="KAK9915382.1"/>
    </source>
</evidence>
<dbReference type="EMBL" id="JALJOT010000005">
    <property type="protein sequence ID" value="KAK9915382.1"/>
    <property type="molecule type" value="Genomic_DNA"/>
</dbReference>
<evidence type="ECO:0000259" key="6">
    <source>
        <dbReference type="Pfam" id="PF03151"/>
    </source>
</evidence>
<feature type="transmembrane region" description="Helical" evidence="5">
    <location>
        <begin position="170"/>
        <end position="188"/>
    </location>
</feature>
<organism evidence="7 8">
    <name type="scientific">Coccomyxa subellipsoidea</name>
    <dbReference type="NCBI Taxonomy" id="248742"/>
    <lineage>
        <taxon>Eukaryota</taxon>
        <taxon>Viridiplantae</taxon>
        <taxon>Chlorophyta</taxon>
        <taxon>core chlorophytes</taxon>
        <taxon>Trebouxiophyceae</taxon>
        <taxon>Trebouxiophyceae incertae sedis</taxon>
        <taxon>Coccomyxaceae</taxon>
        <taxon>Coccomyxa</taxon>
    </lineage>
</organism>
<evidence type="ECO:0000256" key="2">
    <source>
        <dbReference type="ARBA" id="ARBA00022692"/>
    </source>
</evidence>
<protein>
    <recommendedName>
        <fullName evidence="6">Sugar phosphate transporter domain-containing protein</fullName>
    </recommendedName>
</protein>
<feature type="domain" description="Sugar phosphate transporter" evidence="6">
    <location>
        <begin position="54"/>
        <end position="336"/>
    </location>
</feature>
<feature type="transmembrane region" description="Helical" evidence="5">
    <location>
        <begin position="118"/>
        <end position="139"/>
    </location>
</feature>
<dbReference type="InterPro" id="IPR050186">
    <property type="entry name" value="TPT_transporter"/>
</dbReference>
<feature type="transmembrane region" description="Helical" evidence="5">
    <location>
        <begin position="146"/>
        <end position="164"/>
    </location>
</feature>
<evidence type="ECO:0000256" key="1">
    <source>
        <dbReference type="ARBA" id="ARBA00004141"/>
    </source>
</evidence>
<keyword evidence="3 5" id="KW-1133">Transmembrane helix</keyword>
<keyword evidence="4 5" id="KW-0472">Membrane</keyword>
<evidence type="ECO:0000313" key="8">
    <source>
        <dbReference type="Proteomes" id="UP001491310"/>
    </source>
</evidence>
<feature type="transmembrane region" description="Helical" evidence="5">
    <location>
        <begin position="42"/>
        <end position="66"/>
    </location>
</feature>
<proteinExistence type="predicted"/>
<name>A0ABR2YU42_9CHLO</name>
<feature type="transmembrane region" description="Helical" evidence="5">
    <location>
        <begin position="78"/>
        <end position="98"/>
    </location>
</feature>
<keyword evidence="8" id="KW-1185">Reference proteome</keyword>
<comment type="subcellular location">
    <subcellularLocation>
        <location evidence="1">Membrane</location>
        <topology evidence="1">Multi-pass membrane protein</topology>
    </subcellularLocation>
</comment>
<reference evidence="7 8" key="1">
    <citation type="journal article" date="2024" name="Nat. Commun.">
        <title>Phylogenomics reveals the evolutionary origins of lichenization in chlorophyte algae.</title>
        <authorList>
            <person name="Puginier C."/>
            <person name="Libourel C."/>
            <person name="Otte J."/>
            <person name="Skaloud P."/>
            <person name="Haon M."/>
            <person name="Grisel S."/>
            <person name="Petersen M."/>
            <person name="Berrin J.G."/>
            <person name="Delaux P.M."/>
            <person name="Dal Grande F."/>
            <person name="Keller J."/>
        </authorList>
    </citation>
    <scope>NUCLEOTIDE SEQUENCE [LARGE SCALE GENOMIC DNA]</scope>
    <source>
        <strain evidence="7 8">SAG 216-7</strain>
    </source>
</reference>
<gene>
    <name evidence="7" type="ORF">WJX75_008359</name>
</gene>
<dbReference type="InterPro" id="IPR004853">
    <property type="entry name" value="Sugar_P_trans_dom"/>
</dbReference>
<dbReference type="Proteomes" id="UP001491310">
    <property type="component" value="Unassembled WGS sequence"/>
</dbReference>
<accession>A0ABR2YU42</accession>
<evidence type="ECO:0000256" key="4">
    <source>
        <dbReference type="ARBA" id="ARBA00023136"/>
    </source>
</evidence>
<feature type="transmembrane region" description="Helical" evidence="5">
    <location>
        <begin position="200"/>
        <end position="219"/>
    </location>
</feature>
<feature type="transmembrane region" description="Helical" evidence="5">
    <location>
        <begin position="308"/>
        <end position="336"/>
    </location>
</feature>
<feature type="transmembrane region" description="Helical" evidence="5">
    <location>
        <begin position="270"/>
        <end position="288"/>
    </location>
</feature>
<sequence>MQTRQRNTEPIANGKSPTAYVNGTANGTAAAADGKAPPAKPAVLGAALSVSSLVLYLLSSSYIILLNKRLMVDDGFKYPLALTGLAQLAGAVAGWFTSKTGLIKLGPAPTPCFLATRLLPIVLSSAGALYFGNVAYLSLSVAFIQILKVLTPAVTLAICATFGLERLTGSLFVSILMITLGTGVATAVEVGVAGFAWPGFLSFLFSTVLEAVRVVYIQLLLGSLNYNSMEVLVYLGFPTSVVLLAASAIWEREGLLAKGLALMAHKPLHYLSAIFMGFLVNLSTAFAIKVTGSLTFKVVGCVKNSLLVWVGILMGDIVTTEQLLGYTISVVGFALYTHVKWKQGKEVPVAKKAA</sequence>
<feature type="transmembrane region" description="Helical" evidence="5">
    <location>
        <begin position="231"/>
        <end position="250"/>
    </location>
</feature>
<dbReference type="PANTHER" id="PTHR11132">
    <property type="entry name" value="SOLUTE CARRIER FAMILY 35"/>
    <property type="match status" value="1"/>
</dbReference>
<evidence type="ECO:0000256" key="3">
    <source>
        <dbReference type="ARBA" id="ARBA00022989"/>
    </source>
</evidence>
<comment type="caution">
    <text evidence="7">The sequence shown here is derived from an EMBL/GenBank/DDBJ whole genome shotgun (WGS) entry which is preliminary data.</text>
</comment>
<keyword evidence="2 5" id="KW-0812">Transmembrane</keyword>